<feature type="domain" description="Hflx-type G" evidence="6">
    <location>
        <begin position="200"/>
        <end position="386"/>
    </location>
</feature>
<dbReference type="SUPFAM" id="SSF52540">
    <property type="entry name" value="P-loop containing nucleoside triphosphate hydrolases"/>
    <property type="match status" value="1"/>
</dbReference>
<dbReference type="InterPro" id="IPR016496">
    <property type="entry name" value="GTPase_HflX"/>
</dbReference>
<evidence type="ECO:0000256" key="5">
    <source>
        <dbReference type="HAMAP-Rule" id="MF_00900"/>
    </source>
</evidence>
<dbReference type="HAMAP" id="MF_00900">
    <property type="entry name" value="GTPase_HflX"/>
    <property type="match status" value="1"/>
</dbReference>
<sequence length="409" mass="47417">MLEKKDIELEKAVLIGVVTKEQNEEKSKEYLDELEFLTFTAGGEVKKRFTQKMEMPNPKTYIGTGKMEEVRLYIEENNITTAIFDDELSSSQERNISKILNVKVLDRTNLILDIFAQRAQTSYARTQVELAQCEYLLPRLRGMWTHLERQKGGIGMRGPGETEIETDRRIVRDRISLLKDKIKTIDKQMSVQRGNRGQMVRVALVGYTNVGKSTLMNTVSKSEVFAENKLFATLDTTVRKVVIQNLPFLLTDTVGFIRKLPTQLVDSFKSTLDEVREADLLLHVVDISHPNFEDHIESVNKVLGEIKSADKPIIMVFNKIDAYQAKPFDETDLIAERTEEHYSLAEWKKTWMNRVGEDNALFISALNKRNLEDFKKRVYDEVRDIHVTRFPYNHFLYPDYDYDNLGEEE</sequence>
<dbReference type="CDD" id="cd01878">
    <property type="entry name" value="HflX"/>
    <property type="match status" value="1"/>
</dbReference>
<comment type="caution">
    <text evidence="7">The sequence shown here is derived from an EMBL/GenBank/DDBJ whole genome shotgun (WGS) entry which is preliminary data.</text>
</comment>
<dbReference type="Gene3D" id="3.40.50.11060">
    <property type="entry name" value="GTPase HflX, N-terminal domain"/>
    <property type="match status" value="1"/>
</dbReference>
<reference evidence="7 8" key="1">
    <citation type="submission" date="2020-09" db="EMBL/GenBank/DDBJ databases">
        <title>Bacillus nautilus sp. nov., Chryseoglobus crepusculi sp. nov, and Psychrobacter noctis sp. nov., isolated from deep-sea sponges from the equatorial Atlantic.</title>
        <authorList>
            <person name="Stennett H.L."/>
            <person name="Williams S.E."/>
        </authorList>
    </citation>
    <scope>NUCLEOTIDE SEQUENCE [LARGE SCALE GENOMIC DNA]</scope>
    <source>
        <strain evidence="7 8">28M-24</strain>
    </source>
</reference>
<proteinExistence type="inferred from homology"/>
<gene>
    <name evidence="5 7" type="primary">hflX</name>
    <name evidence="7" type="ORF">IEG06_07585</name>
</gene>
<dbReference type="Pfam" id="PF01926">
    <property type="entry name" value="MMR_HSR1"/>
    <property type="match status" value="1"/>
</dbReference>
<dbReference type="PIRSF" id="PIRSF006809">
    <property type="entry name" value="GTP-binding_hflX_prd"/>
    <property type="match status" value="1"/>
</dbReference>
<dbReference type="Pfam" id="PF16360">
    <property type="entry name" value="GTP-bdg_M"/>
    <property type="match status" value="1"/>
</dbReference>
<evidence type="ECO:0000313" key="8">
    <source>
        <dbReference type="Proteomes" id="UP000627521"/>
    </source>
</evidence>
<dbReference type="NCBIfam" id="TIGR03156">
    <property type="entry name" value="GTP_HflX"/>
    <property type="match status" value="1"/>
</dbReference>
<keyword evidence="2 5" id="KW-0547">Nucleotide-binding</keyword>
<evidence type="ECO:0000256" key="4">
    <source>
        <dbReference type="ARBA" id="ARBA00023134"/>
    </source>
</evidence>
<evidence type="ECO:0000256" key="3">
    <source>
        <dbReference type="ARBA" id="ARBA00022842"/>
    </source>
</evidence>
<keyword evidence="8" id="KW-1185">Reference proteome</keyword>
<dbReference type="Gene3D" id="6.10.250.2860">
    <property type="match status" value="1"/>
</dbReference>
<name>A0ABR8LXT2_9FLAO</name>
<dbReference type="NCBIfam" id="TIGR00231">
    <property type="entry name" value="small_GTP"/>
    <property type="match status" value="1"/>
</dbReference>
<organism evidence="7 8">
    <name type="scientific">Olleya marilimosa</name>
    <dbReference type="NCBI Taxonomy" id="272164"/>
    <lineage>
        <taxon>Bacteria</taxon>
        <taxon>Pseudomonadati</taxon>
        <taxon>Bacteroidota</taxon>
        <taxon>Flavobacteriia</taxon>
        <taxon>Flavobacteriales</taxon>
        <taxon>Flavobacteriaceae</taxon>
    </lineage>
</organism>
<accession>A0ABR8LXT2</accession>
<keyword evidence="1" id="KW-0479">Metal-binding</keyword>
<dbReference type="InterPro" id="IPR042108">
    <property type="entry name" value="GTPase_HflX_N_sf"/>
</dbReference>
<evidence type="ECO:0000259" key="6">
    <source>
        <dbReference type="PROSITE" id="PS51705"/>
    </source>
</evidence>
<dbReference type="InterPro" id="IPR032305">
    <property type="entry name" value="GTP-bd_M"/>
</dbReference>
<evidence type="ECO:0000256" key="1">
    <source>
        <dbReference type="ARBA" id="ARBA00022723"/>
    </source>
</evidence>
<dbReference type="InterPro" id="IPR005225">
    <property type="entry name" value="Small_GTP-bd"/>
</dbReference>
<dbReference type="EMBL" id="JACXXH010000003">
    <property type="protein sequence ID" value="MBD3863310.1"/>
    <property type="molecule type" value="Genomic_DNA"/>
</dbReference>
<dbReference type="PROSITE" id="PS51705">
    <property type="entry name" value="G_HFLX"/>
    <property type="match status" value="1"/>
</dbReference>
<dbReference type="Proteomes" id="UP000627521">
    <property type="component" value="Unassembled WGS sequence"/>
</dbReference>
<dbReference type="Gene3D" id="3.40.50.300">
    <property type="entry name" value="P-loop containing nucleotide triphosphate hydrolases"/>
    <property type="match status" value="1"/>
</dbReference>
<dbReference type="InterPro" id="IPR027417">
    <property type="entry name" value="P-loop_NTPase"/>
</dbReference>
<comment type="function">
    <text evidence="5">GTPase that associates with the 50S ribosomal subunit and may have a role during protein synthesis or ribosome biogenesis.</text>
</comment>
<keyword evidence="3" id="KW-0460">Magnesium</keyword>
<evidence type="ECO:0000256" key="2">
    <source>
        <dbReference type="ARBA" id="ARBA00022741"/>
    </source>
</evidence>
<protein>
    <recommendedName>
        <fullName evidence="5">GTPase HflX</fullName>
    </recommendedName>
    <alternativeName>
        <fullName evidence="5">GTP-binding protein HflX</fullName>
    </alternativeName>
</protein>
<comment type="subunit">
    <text evidence="5">Monomer. Associates with the 50S ribosomal subunit.</text>
</comment>
<dbReference type="InterPro" id="IPR006073">
    <property type="entry name" value="GTP-bd"/>
</dbReference>
<dbReference type="PANTHER" id="PTHR10229">
    <property type="entry name" value="GTP-BINDING PROTEIN HFLX"/>
    <property type="match status" value="1"/>
</dbReference>
<dbReference type="PRINTS" id="PR00326">
    <property type="entry name" value="GTP1OBG"/>
</dbReference>
<dbReference type="InterPro" id="IPR030394">
    <property type="entry name" value="G_HFLX_dom"/>
</dbReference>
<keyword evidence="4 5" id="KW-0342">GTP-binding</keyword>
<dbReference type="InterPro" id="IPR025121">
    <property type="entry name" value="GTPase_HflX_N"/>
</dbReference>
<comment type="similarity">
    <text evidence="5">Belongs to the TRAFAC class OBG-HflX-like GTPase superfamily. HflX GTPase family.</text>
</comment>
<dbReference type="Pfam" id="PF13167">
    <property type="entry name" value="GTP-bdg_N"/>
    <property type="match status" value="1"/>
</dbReference>
<dbReference type="RefSeq" id="WP_191099640.1">
    <property type="nucleotide sequence ID" value="NZ_JACXXF010000003.1"/>
</dbReference>
<dbReference type="PANTHER" id="PTHR10229:SF0">
    <property type="entry name" value="GTP-BINDING PROTEIN 6-RELATED"/>
    <property type="match status" value="1"/>
</dbReference>
<keyword evidence="5" id="KW-0963">Cytoplasm</keyword>
<comment type="subcellular location">
    <subcellularLocation>
        <location evidence="5">Cytoplasm</location>
    </subcellularLocation>
    <text evidence="5">May associate with membranes.</text>
</comment>
<evidence type="ECO:0000313" key="7">
    <source>
        <dbReference type="EMBL" id="MBD3863310.1"/>
    </source>
</evidence>